<reference evidence="10 11" key="1">
    <citation type="submission" date="2020-08" db="EMBL/GenBank/DDBJ databases">
        <title>Cohnella phylogeny.</title>
        <authorList>
            <person name="Dunlap C."/>
        </authorList>
    </citation>
    <scope>NUCLEOTIDE SEQUENCE [LARGE SCALE GENOMIC DNA]</scope>
    <source>
        <strain evidence="10 11">DSM 25239</strain>
    </source>
</reference>
<evidence type="ECO:0000313" key="11">
    <source>
        <dbReference type="Proteomes" id="UP000553776"/>
    </source>
</evidence>
<dbReference type="EMBL" id="JACJVR010000143">
    <property type="protein sequence ID" value="MBB6695836.1"/>
    <property type="molecule type" value="Genomic_DNA"/>
</dbReference>
<keyword evidence="4 7" id="KW-0812">Transmembrane</keyword>
<dbReference type="GO" id="GO:0055085">
    <property type="term" value="P:transmembrane transport"/>
    <property type="evidence" value="ECO:0007669"/>
    <property type="project" value="InterPro"/>
</dbReference>
<dbReference type="PANTHER" id="PTHR30151">
    <property type="entry name" value="ALKANE SULFONATE ABC TRANSPORTER-RELATED, MEMBRANE SUBUNIT"/>
    <property type="match status" value="1"/>
</dbReference>
<feature type="transmembrane region" description="Helical" evidence="7">
    <location>
        <begin position="231"/>
        <end position="254"/>
    </location>
</feature>
<keyword evidence="2 7" id="KW-0813">Transport</keyword>
<feature type="transmembrane region" description="Helical" evidence="7">
    <location>
        <begin position="274"/>
        <end position="295"/>
    </location>
</feature>
<comment type="subcellular location">
    <subcellularLocation>
        <location evidence="1 7">Cell membrane</location>
        <topology evidence="1 7">Multi-pass membrane protein</topology>
    </subcellularLocation>
</comment>
<dbReference type="Gene3D" id="1.10.3720.10">
    <property type="entry name" value="MetI-like"/>
    <property type="match status" value="1"/>
</dbReference>
<dbReference type="CDD" id="cd06261">
    <property type="entry name" value="TM_PBP2"/>
    <property type="match status" value="1"/>
</dbReference>
<organism evidence="10 11">
    <name type="scientific">Cohnella xylanilytica</name>
    <dbReference type="NCBI Taxonomy" id="557555"/>
    <lineage>
        <taxon>Bacteria</taxon>
        <taxon>Bacillati</taxon>
        <taxon>Bacillota</taxon>
        <taxon>Bacilli</taxon>
        <taxon>Bacillales</taxon>
        <taxon>Paenibacillaceae</taxon>
        <taxon>Cohnella</taxon>
    </lineage>
</organism>
<feature type="transmembrane region" description="Helical" evidence="7">
    <location>
        <begin position="178"/>
        <end position="197"/>
    </location>
</feature>
<evidence type="ECO:0000256" key="5">
    <source>
        <dbReference type="ARBA" id="ARBA00022989"/>
    </source>
</evidence>
<gene>
    <name evidence="10" type="ORF">H7B90_31025</name>
</gene>
<evidence type="ECO:0000256" key="8">
    <source>
        <dbReference type="SAM" id="MobiDB-lite"/>
    </source>
</evidence>
<feature type="region of interest" description="Disordered" evidence="8">
    <location>
        <begin position="1"/>
        <end position="52"/>
    </location>
</feature>
<dbReference type="InterPro" id="IPR035906">
    <property type="entry name" value="MetI-like_sf"/>
</dbReference>
<feature type="compositionally biased region" description="Low complexity" evidence="8">
    <location>
        <begin position="1"/>
        <end position="27"/>
    </location>
</feature>
<dbReference type="AlphaFoldDB" id="A0A841U5D8"/>
<keyword evidence="5 7" id="KW-1133">Transmembrane helix</keyword>
<evidence type="ECO:0000256" key="4">
    <source>
        <dbReference type="ARBA" id="ARBA00022692"/>
    </source>
</evidence>
<keyword evidence="11" id="KW-1185">Reference proteome</keyword>
<evidence type="ECO:0000256" key="2">
    <source>
        <dbReference type="ARBA" id="ARBA00022448"/>
    </source>
</evidence>
<evidence type="ECO:0000259" key="9">
    <source>
        <dbReference type="PROSITE" id="PS50928"/>
    </source>
</evidence>
<sequence length="313" mass="33774">MPIAAIEKPEAEPASAAESPALKLAAPARRRKPGDAAKTAKAGRTGTGKAGKAMARSRWNGLPYVLFFVVWEAFSRLNEQLALFNPLFLPAPTTLLSDGWDLAKTGVIVDSLVSSSVRIALGFAFGAFFAVLLAVLLSKFQRLERWFAPVLTLVSPIPALALLPLFIIWFGIGEFPKVLLIAWTTFVPVLANTLDGFKSVPSTLIRSALSLGASERQVFARVMIPSAVPNLLIGAHISLGLSFSALIVAEMMGADSGLGYIIVDARNYFKITNMFVAIILIGIEYSLFSALLKLLERRVLAWRKGGMSDAIEK</sequence>
<keyword evidence="3" id="KW-1003">Cell membrane</keyword>
<protein>
    <submittedName>
        <fullName evidence="10">ABC transporter permease</fullName>
    </submittedName>
</protein>
<dbReference type="Pfam" id="PF00528">
    <property type="entry name" value="BPD_transp_1"/>
    <property type="match status" value="1"/>
</dbReference>
<dbReference type="GO" id="GO:0005886">
    <property type="term" value="C:plasma membrane"/>
    <property type="evidence" value="ECO:0007669"/>
    <property type="project" value="UniProtKB-SubCell"/>
</dbReference>
<accession>A0A841U5D8</accession>
<dbReference type="SUPFAM" id="SSF161098">
    <property type="entry name" value="MetI-like"/>
    <property type="match status" value="1"/>
</dbReference>
<evidence type="ECO:0000256" key="1">
    <source>
        <dbReference type="ARBA" id="ARBA00004651"/>
    </source>
</evidence>
<dbReference type="PROSITE" id="PS50928">
    <property type="entry name" value="ABC_TM1"/>
    <property type="match status" value="1"/>
</dbReference>
<evidence type="ECO:0000256" key="7">
    <source>
        <dbReference type="RuleBase" id="RU363032"/>
    </source>
</evidence>
<name>A0A841U5D8_9BACL</name>
<feature type="domain" description="ABC transmembrane type-1" evidence="9">
    <location>
        <begin position="108"/>
        <end position="296"/>
    </location>
</feature>
<proteinExistence type="inferred from homology"/>
<keyword evidence="6 7" id="KW-0472">Membrane</keyword>
<comment type="similarity">
    <text evidence="7">Belongs to the binding-protein-dependent transport system permease family.</text>
</comment>
<comment type="caution">
    <text evidence="10">The sequence shown here is derived from an EMBL/GenBank/DDBJ whole genome shotgun (WGS) entry which is preliminary data.</text>
</comment>
<feature type="transmembrane region" description="Helical" evidence="7">
    <location>
        <begin position="119"/>
        <end position="138"/>
    </location>
</feature>
<evidence type="ECO:0000256" key="6">
    <source>
        <dbReference type="ARBA" id="ARBA00023136"/>
    </source>
</evidence>
<evidence type="ECO:0000313" key="10">
    <source>
        <dbReference type="EMBL" id="MBB6695836.1"/>
    </source>
</evidence>
<dbReference type="Proteomes" id="UP000553776">
    <property type="component" value="Unassembled WGS sequence"/>
</dbReference>
<feature type="transmembrane region" description="Helical" evidence="7">
    <location>
        <begin position="150"/>
        <end position="172"/>
    </location>
</feature>
<evidence type="ECO:0000256" key="3">
    <source>
        <dbReference type="ARBA" id="ARBA00022475"/>
    </source>
</evidence>
<dbReference type="PANTHER" id="PTHR30151:SF0">
    <property type="entry name" value="ABC TRANSPORTER PERMEASE PROTEIN MJ0413-RELATED"/>
    <property type="match status" value="1"/>
</dbReference>
<dbReference type="InterPro" id="IPR000515">
    <property type="entry name" value="MetI-like"/>
</dbReference>